<proteinExistence type="predicted"/>
<feature type="region of interest" description="Disordered" evidence="2">
    <location>
        <begin position="1"/>
        <end position="37"/>
    </location>
</feature>
<evidence type="ECO:0000256" key="1">
    <source>
        <dbReference type="SAM" id="Coils"/>
    </source>
</evidence>
<feature type="compositionally biased region" description="Basic residues" evidence="2">
    <location>
        <begin position="1"/>
        <end position="12"/>
    </location>
</feature>
<gene>
    <name evidence="3" type="ORF">LCGC14_0945470</name>
</gene>
<dbReference type="EMBL" id="LAZR01003332">
    <property type="protein sequence ID" value="KKN19475.1"/>
    <property type="molecule type" value="Genomic_DNA"/>
</dbReference>
<evidence type="ECO:0000256" key="2">
    <source>
        <dbReference type="SAM" id="MobiDB-lite"/>
    </source>
</evidence>
<protein>
    <submittedName>
        <fullName evidence="3">Uncharacterized protein</fullName>
    </submittedName>
</protein>
<feature type="compositionally biased region" description="Polar residues" evidence="2">
    <location>
        <begin position="13"/>
        <end position="22"/>
    </location>
</feature>
<name>A0A0F9NIW5_9ZZZZ</name>
<dbReference type="AlphaFoldDB" id="A0A0F9NIW5"/>
<sequence>MPTKKQLSRARKQTTNLRSQVAQLKKSQKGSSISLSSQEEKTILAEIKRLQEQKKGAGFLKKLMINKEINTRSQFFKRKRAILGLKQKGELIKLESVIAEQREKLQEAKRKSFITEEDIFGKKELFRV</sequence>
<feature type="compositionally biased region" description="Low complexity" evidence="2">
    <location>
        <begin position="23"/>
        <end position="37"/>
    </location>
</feature>
<keyword evidence="1" id="KW-0175">Coiled coil</keyword>
<feature type="coiled-coil region" evidence="1">
    <location>
        <begin position="91"/>
        <end position="118"/>
    </location>
</feature>
<reference evidence="3" key="1">
    <citation type="journal article" date="2015" name="Nature">
        <title>Complex archaea that bridge the gap between prokaryotes and eukaryotes.</title>
        <authorList>
            <person name="Spang A."/>
            <person name="Saw J.H."/>
            <person name="Jorgensen S.L."/>
            <person name="Zaremba-Niedzwiedzka K."/>
            <person name="Martijn J."/>
            <person name="Lind A.E."/>
            <person name="van Eijk R."/>
            <person name="Schleper C."/>
            <person name="Guy L."/>
            <person name="Ettema T.J."/>
        </authorList>
    </citation>
    <scope>NUCLEOTIDE SEQUENCE</scope>
</reference>
<evidence type="ECO:0000313" key="3">
    <source>
        <dbReference type="EMBL" id="KKN19475.1"/>
    </source>
</evidence>
<organism evidence="3">
    <name type="scientific">marine sediment metagenome</name>
    <dbReference type="NCBI Taxonomy" id="412755"/>
    <lineage>
        <taxon>unclassified sequences</taxon>
        <taxon>metagenomes</taxon>
        <taxon>ecological metagenomes</taxon>
    </lineage>
</organism>
<comment type="caution">
    <text evidence="3">The sequence shown here is derived from an EMBL/GenBank/DDBJ whole genome shotgun (WGS) entry which is preliminary data.</text>
</comment>
<accession>A0A0F9NIW5</accession>